<proteinExistence type="inferred from homology"/>
<evidence type="ECO:0000313" key="6">
    <source>
        <dbReference type="EMBL" id="AIA83531.1"/>
    </source>
</evidence>
<keyword evidence="4" id="KW-0326">Glycosidase</keyword>
<evidence type="ECO:0000256" key="2">
    <source>
        <dbReference type="ARBA" id="ARBA00022729"/>
    </source>
</evidence>
<organism evidence="6">
    <name type="scientific">uncultured Enterococcus sp</name>
    <dbReference type="NCBI Taxonomy" id="167972"/>
    <lineage>
        <taxon>Bacteria</taxon>
        <taxon>Bacillati</taxon>
        <taxon>Bacillota</taxon>
        <taxon>Bacilli</taxon>
        <taxon>Lactobacillales</taxon>
        <taxon>Enterococcaceae</taxon>
        <taxon>Enterococcus</taxon>
        <taxon>environmental samples</taxon>
    </lineage>
</organism>
<comment type="similarity">
    <text evidence="1">Belongs to the glycosyl hydrolase 18 family.</text>
</comment>
<dbReference type="InterPro" id="IPR057016">
    <property type="entry name" value="EndoS_F2-like_TIM-barrel"/>
</dbReference>
<reference evidence="6" key="1">
    <citation type="journal article" date="2013" name="Environ. Microbiol.">
        <title>Seasonally variable intestinal metagenomes of the red palm weevil (Rhynchophorus ferrugineus).</title>
        <authorList>
            <person name="Jia S."/>
            <person name="Zhang X."/>
            <person name="Zhang G."/>
            <person name="Yin A."/>
            <person name="Zhang S."/>
            <person name="Li F."/>
            <person name="Wang L."/>
            <person name="Zhao D."/>
            <person name="Yun Q."/>
            <person name="Tala"/>
            <person name="Wang J."/>
            <person name="Sun G."/>
            <person name="Baabdullah M."/>
            <person name="Yu X."/>
            <person name="Hu S."/>
            <person name="Al-Mssallem I.S."/>
            <person name="Yu J."/>
        </authorList>
    </citation>
    <scope>NUCLEOTIDE SEQUENCE</scope>
</reference>
<feature type="domain" description="Endo-beta-N-acetylglucosaminidase EndoS/F2-like TIM-barrel" evidence="5">
    <location>
        <begin position="2"/>
        <end position="56"/>
    </location>
</feature>
<evidence type="ECO:0000256" key="1">
    <source>
        <dbReference type="ARBA" id="ARBA00009336"/>
    </source>
</evidence>
<evidence type="ECO:0000256" key="3">
    <source>
        <dbReference type="ARBA" id="ARBA00022801"/>
    </source>
</evidence>
<keyword evidence="2" id="KW-0732">Signal</keyword>
<dbReference type="EMBL" id="KF116286">
    <property type="protein sequence ID" value="AIA83531.1"/>
    <property type="molecule type" value="Genomic_DNA"/>
</dbReference>
<protein>
    <submittedName>
        <fullName evidence="6">CAZy families GH18|GH20 protein</fullName>
    </submittedName>
</protein>
<dbReference type="Pfam" id="PF23916">
    <property type="entry name" value="TIM-barrel_EndoS"/>
    <property type="match status" value="1"/>
</dbReference>
<name>A0A060BSP2_9ENTE</name>
<evidence type="ECO:0000256" key="4">
    <source>
        <dbReference type="ARBA" id="ARBA00023295"/>
    </source>
</evidence>
<evidence type="ECO:0000259" key="5">
    <source>
        <dbReference type="Pfam" id="PF23916"/>
    </source>
</evidence>
<dbReference type="AlphaFoldDB" id="A0A060BSP2"/>
<keyword evidence="3" id="KW-0378">Hydrolase</keyword>
<sequence>MVYYRAWRDKTMQGVNTTLPDENWLTMHDIPYGIDIVNVFSYVPKGQEALAQPFYDR</sequence>
<accession>A0A060BSP2</accession>
<dbReference type="GO" id="GO:0016798">
    <property type="term" value="F:hydrolase activity, acting on glycosyl bonds"/>
    <property type="evidence" value="ECO:0007669"/>
    <property type="project" value="UniProtKB-KW"/>
</dbReference>